<gene>
    <name evidence="6" type="ORF">COY52_07965</name>
</gene>
<dbReference type="InterPro" id="IPR015341">
    <property type="entry name" value="Glyco_hydro_38_cen"/>
</dbReference>
<keyword evidence="2" id="KW-0479">Metal-binding</keyword>
<dbReference type="InterPro" id="IPR011013">
    <property type="entry name" value="Gal_mutarotase_sf_dom"/>
</dbReference>
<name>A0A2M7S9E5_9BACT</name>
<sequence>MSQGILKIIVRGEMMNDYTIHMIGNAHIDPVWLWRWAEGRDEVLKTYRQAVEFMKEFPDFVFTAGQAATYKWAEESDPQLFEEIKHYVKEGRWNIVNGWWVQPDCNIPSGESFARHGLYGKMYFMEKFGVDVKVGYNVDSFGHNRGLPQILKKSGFDYYVFMRPDPNEKKLESRLFLWESQDKSRVLTARLPVSYGTSGKKEELESKIDLICSQKIEGINEDLCFYGVGDHGGGPSREEIRAIKEYGKSGIKLIFSTPEAFFAAARQNSKKKFKVVRDDLQHHARGCYSVVSWIKKANRDAENLLQATEKFSSAAYLLEILPYPGEKIRGLWQKVLFNQFHDVMCGTSIPEAYDDCRKDYDEVFSAGSGMLDTALKSISQKTDTSGPGQPVIFFNPASWQRKETASVDIEGEGFSVLGPGGKSVAFQKRELGGIKKRLIFSADVPPTGFSVYCVTGQAKRRKKRRVPSVSVSQYSMENRYFFLQLNPRTGCIMHLFDKTNGLSMLLPGREGNEMLVLDDMSDTWSHGVAAYDKVTGKFIMQGKPEIIEQGPIRAKIRIKSVFLNSTLEQEISFYEKMPRIDFEVIVDWHEKHKVLKVGFPFAVESGKTTYDIPGGTITRPNNGEEEPGQAWIDVAGIARSRKNGRMKYGIALVNDCKYGFSIHGSEARMSVLRSPIFAFHDPRKPEPGVEYRYTDQGEHRFRYSLVPHKGVWQKKGIPQTAFEFNNPLIERREPAHEGLLPKEVSFARVAPAGLTTTVFKKAEKGENVILRFTETRGKGGTARVSLPWFKRSFRVRFKPYEIKTLMIDMDQKTPRATECDMLEQAIK</sequence>
<dbReference type="CDD" id="cd10789">
    <property type="entry name" value="GH38N_AMII_ER_cytosolic"/>
    <property type="match status" value="1"/>
</dbReference>
<dbReference type="SUPFAM" id="SSF74650">
    <property type="entry name" value="Galactose mutarotase-like"/>
    <property type="match status" value="1"/>
</dbReference>
<keyword evidence="4" id="KW-0326">Glycosidase</keyword>
<dbReference type="InterPro" id="IPR011330">
    <property type="entry name" value="Glyco_hydro/deAcase_b/a-brl"/>
</dbReference>
<feature type="domain" description="Glycoside hydrolase family 38 central" evidence="5">
    <location>
        <begin position="282"/>
        <end position="360"/>
    </location>
</feature>
<reference evidence="7" key="1">
    <citation type="submission" date="2017-09" db="EMBL/GenBank/DDBJ databases">
        <title>Depth-based differentiation of microbial function through sediment-hosted aquifers and enrichment of novel symbionts in the deep terrestrial subsurface.</title>
        <authorList>
            <person name="Probst A.J."/>
            <person name="Ladd B."/>
            <person name="Jarett J.K."/>
            <person name="Geller-Mcgrath D.E."/>
            <person name="Sieber C.M.K."/>
            <person name="Emerson J.B."/>
            <person name="Anantharaman K."/>
            <person name="Thomas B.C."/>
            <person name="Malmstrom R."/>
            <person name="Stieglmeier M."/>
            <person name="Klingl A."/>
            <person name="Woyke T."/>
            <person name="Ryan C.M."/>
            <person name="Banfield J.F."/>
        </authorList>
    </citation>
    <scope>NUCLEOTIDE SEQUENCE [LARGE SCALE GENOMIC DNA]</scope>
</reference>
<dbReference type="GO" id="GO:0006013">
    <property type="term" value="P:mannose metabolic process"/>
    <property type="evidence" value="ECO:0007669"/>
    <property type="project" value="InterPro"/>
</dbReference>
<dbReference type="GO" id="GO:0004559">
    <property type="term" value="F:alpha-mannosidase activity"/>
    <property type="evidence" value="ECO:0007669"/>
    <property type="project" value="InterPro"/>
</dbReference>
<keyword evidence="3" id="KW-0378">Hydrolase</keyword>
<dbReference type="Pfam" id="PF07748">
    <property type="entry name" value="Glyco_hydro_38C"/>
    <property type="match status" value="1"/>
</dbReference>
<comment type="similarity">
    <text evidence="1">Belongs to the glycosyl hydrolase 38 family.</text>
</comment>
<dbReference type="GO" id="GO:0030246">
    <property type="term" value="F:carbohydrate binding"/>
    <property type="evidence" value="ECO:0007669"/>
    <property type="project" value="InterPro"/>
</dbReference>
<dbReference type="InterPro" id="IPR011682">
    <property type="entry name" value="Glyco_hydro_38_C"/>
</dbReference>
<dbReference type="Gene3D" id="1.20.1270.50">
    <property type="entry name" value="Glycoside hydrolase family 38, central domain"/>
    <property type="match status" value="1"/>
</dbReference>
<dbReference type="PANTHER" id="PTHR46017:SF1">
    <property type="entry name" value="ALPHA-MANNOSIDASE 2C1"/>
    <property type="match status" value="1"/>
</dbReference>
<organism evidence="6 7">
    <name type="scientific">Candidatus Desantisbacteria bacterium CG_4_10_14_0_8_um_filter_48_22</name>
    <dbReference type="NCBI Taxonomy" id="1974543"/>
    <lineage>
        <taxon>Bacteria</taxon>
        <taxon>Candidatus Desantisiibacteriota</taxon>
    </lineage>
</organism>
<dbReference type="InterPro" id="IPR027291">
    <property type="entry name" value="Glyco_hydro_38_N_sf"/>
</dbReference>
<dbReference type="Proteomes" id="UP000229307">
    <property type="component" value="Unassembled WGS sequence"/>
</dbReference>
<dbReference type="InterPro" id="IPR028995">
    <property type="entry name" value="Glyco_hydro_57/38_cen_sf"/>
</dbReference>
<dbReference type="EMBL" id="PFMR01000207">
    <property type="protein sequence ID" value="PIZ16147.1"/>
    <property type="molecule type" value="Genomic_DNA"/>
</dbReference>
<evidence type="ECO:0000259" key="5">
    <source>
        <dbReference type="SMART" id="SM00872"/>
    </source>
</evidence>
<evidence type="ECO:0000256" key="2">
    <source>
        <dbReference type="ARBA" id="ARBA00022723"/>
    </source>
</evidence>
<dbReference type="AlphaFoldDB" id="A0A2M7S9E5"/>
<evidence type="ECO:0000256" key="1">
    <source>
        <dbReference type="ARBA" id="ARBA00009792"/>
    </source>
</evidence>
<dbReference type="InterPro" id="IPR000602">
    <property type="entry name" value="Glyco_hydro_38_N"/>
</dbReference>
<accession>A0A2M7S9E5</accession>
<comment type="caution">
    <text evidence="6">The sequence shown here is derived from an EMBL/GenBank/DDBJ whole genome shotgun (WGS) entry which is preliminary data.</text>
</comment>
<dbReference type="GO" id="GO:0009313">
    <property type="term" value="P:oligosaccharide catabolic process"/>
    <property type="evidence" value="ECO:0007669"/>
    <property type="project" value="TreeGrafter"/>
</dbReference>
<dbReference type="InterPro" id="IPR037094">
    <property type="entry name" value="Glyco_hydro_38_cen_sf"/>
</dbReference>
<dbReference type="SUPFAM" id="SSF88713">
    <property type="entry name" value="Glycoside hydrolase/deacetylase"/>
    <property type="match status" value="1"/>
</dbReference>
<dbReference type="SUPFAM" id="SSF88688">
    <property type="entry name" value="Families 57/38 glycoside transferase middle domain"/>
    <property type="match status" value="1"/>
</dbReference>
<dbReference type="Pfam" id="PF09261">
    <property type="entry name" value="Alpha-mann_mid"/>
    <property type="match status" value="1"/>
</dbReference>
<evidence type="ECO:0000313" key="7">
    <source>
        <dbReference type="Proteomes" id="UP000229307"/>
    </source>
</evidence>
<dbReference type="Gene3D" id="3.20.110.10">
    <property type="entry name" value="Glycoside hydrolase 38, N terminal domain"/>
    <property type="match status" value="1"/>
</dbReference>
<dbReference type="Pfam" id="PF01074">
    <property type="entry name" value="Glyco_hydro_38N"/>
    <property type="match status" value="1"/>
</dbReference>
<dbReference type="SMART" id="SM00872">
    <property type="entry name" value="Alpha-mann_mid"/>
    <property type="match status" value="1"/>
</dbReference>
<evidence type="ECO:0000313" key="6">
    <source>
        <dbReference type="EMBL" id="PIZ16147.1"/>
    </source>
</evidence>
<dbReference type="PANTHER" id="PTHR46017">
    <property type="entry name" value="ALPHA-MANNOSIDASE 2C1"/>
    <property type="match status" value="1"/>
</dbReference>
<dbReference type="Gene3D" id="2.70.98.30">
    <property type="entry name" value="Golgi alpha-mannosidase II, domain 4"/>
    <property type="match status" value="1"/>
</dbReference>
<dbReference type="GO" id="GO:0046872">
    <property type="term" value="F:metal ion binding"/>
    <property type="evidence" value="ECO:0007669"/>
    <property type="project" value="UniProtKB-KW"/>
</dbReference>
<dbReference type="FunFam" id="1.20.1270.50:FF:000004">
    <property type="entry name" value="alpha-mannosidase 2C1 isoform X1"/>
    <property type="match status" value="1"/>
</dbReference>
<protein>
    <submittedName>
        <fullName evidence="6">Alpha-mannosidase</fullName>
    </submittedName>
</protein>
<evidence type="ECO:0000256" key="3">
    <source>
        <dbReference type="ARBA" id="ARBA00022801"/>
    </source>
</evidence>
<evidence type="ECO:0000256" key="4">
    <source>
        <dbReference type="ARBA" id="ARBA00023295"/>
    </source>
</evidence>
<proteinExistence type="inferred from homology"/>